<keyword evidence="4" id="KW-1185">Reference proteome</keyword>
<dbReference type="AlphaFoldDB" id="M5DMB2"/>
<dbReference type="KEGG" id="tol:TOL_0566"/>
<dbReference type="Gene3D" id="3.10.450.50">
    <property type="match status" value="1"/>
</dbReference>
<dbReference type="InterPro" id="IPR037401">
    <property type="entry name" value="SnoaL-like"/>
</dbReference>
<dbReference type="Pfam" id="PF13474">
    <property type="entry name" value="SnoaL_3"/>
    <property type="match status" value="1"/>
</dbReference>
<feature type="domain" description="SnoaL-like" evidence="2">
    <location>
        <begin position="58"/>
        <end position="167"/>
    </location>
</feature>
<evidence type="ECO:0000313" key="4">
    <source>
        <dbReference type="Proteomes" id="UP000011866"/>
    </source>
</evidence>
<dbReference type="SUPFAM" id="SSF54427">
    <property type="entry name" value="NTF2-like"/>
    <property type="match status" value="1"/>
</dbReference>
<keyword evidence="1" id="KW-0732">Signal</keyword>
<protein>
    <recommendedName>
        <fullName evidence="2">SnoaL-like domain-containing protein</fullName>
    </recommendedName>
</protein>
<proteinExistence type="predicted"/>
<organism evidence="3 4">
    <name type="scientific">Thalassolituus oleivorans MIL-1</name>
    <dbReference type="NCBI Taxonomy" id="1298593"/>
    <lineage>
        <taxon>Bacteria</taxon>
        <taxon>Pseudomonadati</taxon>
        <taxon>Pseudomonadota</taxon>
        <taxon>Gammaproteobacteria</taxon>
        <taxon>Oceanospirillales</taxon>
        <taxon>Oceanospirillaceae</taxon>
        <taxon>Thalassolituus</taxon>
    </lineage>
</organism>
<evidence type="ECO:0000256" key="1">
    <source>
        <dbReference type="SAM" id="SignalP"/>
    </source>
</evidence>
<feature type="signal peptide" evidence="1">
    <location>
        <begin position="1"/>
        <end position="34"/>
    </location>
</feature>
<dbReference type="RefSeq" id="WP_015485742.1">
    <property type="nucleotide sequence ID" value="NC_020888.1"/>
</dbReference>
<reference evidence="3 4" key="1">
    <citation type="journal article" date="2013" name="Genome Announc.">
        <title>Genome Sequence of Thalassolituus oleivorans MIL-1 (DSM 14913T).</title>
        <authorList>
            <person name="Golyshin P.N."/>
            <person name="Werner J."/>
            <person name="Chernikova T.N."/>
            <person name="Tran H."/>
            <person name="Ferrer M."/>
            <person name="Yakimov M.M."/>
            <person name="Teeling H."/>
            <person name="Golyshina O.V."/>
        </authorList>
    </citation>
    <scope>NUCLEOTIDE SEQUENCE [LARGE SCALE GENOMIC DNA]</scope>
    <source>
        <strain evidence="3 4">MIL-1</strain>
    </source>
</reference>
<dbReference type="EMBL" id="HF680312">
    <property type="protein sequence ID" value="CCU71005.1"/>
    <property type="molecule type" value="Genomic_DNA"/>
</dbReference>
<evidence type="ECO:0000259" key="2">
    <source>
        <dbReference type="Pfam" id="PF13474"/>
    </source>
</evidence>
<name>M5DMB2_9GAMM</name>
<accession>M5DMB2</accession>
<evidence type="ECO:0000313" key="3">
    <source>
        <dbReference type="EMBL" id="CCU71005.1"/>
    </source>
</evidence>
<feature type="chain" id="PRO_5004065446" description="SnoaL-like domain-containing protein" evidence="1">
    <location>
        <begin position="35"/>
        <end position="169"/>
    </location>
</feature>
<sequence>MLSTLTHFHGAIGWKRRLLVLLAVVMAASSPLQADPAGNQAMAIQSGLDGEAARTAIAFQQALRDGNAETARRLLADDVYIYEGKGVERSADEYAHHHMPGDMAFLKSLSFTPLEHRVREAGDMAYSVAKTRLQGQYKGKDIDLISVETLVLARTGNGWKIVHIHWSHG</sequence>
<dbReference type="eggNOG" id="COG4319">
    <property type="taxonomic scope" value="Bacteria"/>
</dbReference>
<gene>
    <name evidence="3" type="ORF">TOL_0566</name>
</gene>
<dbReference type="PATRIC" id="fig|1298593.3.peg.542"/>
<dbReference type="GeneID" id="79175544"/>
<dbReference type="STRING" id="187493.CN03_15220"/>
<dbReference type="Proteomes" id="UP000011866">
    <property type="component" value="Chromosome"/>
</dbReference>
<dbReference type="HOGENOM" id="CLU_1633955_0_0_6"/>
<dbReference type="InterPro" id="IPR032710">
    <property type="entry name" value="NTF2-like_dom_sf"/>
</dbReference>